<comment type="pathway">
    <text evidence="6 9">Amino-acid biosynthesis; L-proline biosynthesis; L-proline from L-glutamate 5-semialdehyde: step 1/1.</text>
</comment>
<evidence type="ECO:0000256" key="5">
    <source>
        <dbReference type="ARBA" id="ARBA00058118"/>
    </source>
</evidence>
<keyword evidence="6" id="KW-0963">Cytoplasm</keyword>
<dbReference type="Pfam" id="PF03807">
    <property type="entry name" value="F420_oxidored"/>
    <property type="match status" value="1"/>
</dbReference>
<evidence type="ECO:0000313" key="12">
    <source>
        <dbReference type="EMBL" id="KRN58502.1"/>
    </source>
</evidence>
<evidence type="ECO:0000256" key="3">
    <source>
        <dbReference type="ARBA" id="ARBA00022857"/>
    </source>
</evidence>
<reference evidence="12 13" key="1">
    <citation type="journal article" date="2015" name="Genome Announc.">
        <title>Expanding the biotechnology potential of lactobacilli through comparative genomics of 213 strains and associated genera.</title>
        <authorList>
            <person name="Sun Z."/>
            <person name="Harris H.M."/>
            <person name="McCann A."/>
            <person name="Guo C."/>
            <person name="Argimon S."/>
            <person name="Zhang W."/>
            <person name="Yang X."/>
            <person name="Jeffery I.B."/>
            <person name="Cooney J.C."/>
            <person name="Kagawa T.F."/>
            <person name="Liu W."/>
            <person name="Song Y."/>
            <person name="Salvetti E."/>
            <person name="Wrobel A."/>
            <person name="Rasinkangas P."/>
            <person name="Parkhill J."/>
            <person name="Rea M.C."/>
            <person name="O'Sullivan O."/>
            <person name="Ritari J."/>
            <person name="Douillard F.P."/>
            <person name="Paul Ross R."/>
            <person name="Yang R."/>
            <person name="Briner A.E."/>
            <person name="Felis G.E."/>
            <person name="de Vos W.M."/>
            <person name="Barrangou R."/>
            <person name="Klaenhammer T.R."/>
            <person name="Caufield P.W."/>
            <person name="Cui Y."/>
            <person name="Zhang H."/>
            <person name="O'Toole P.W."/>
        </authorList>
    </citation>
    <scope>NUCLEOTIDE SEQUENCE [LARGE SCALE GENOMIC DNA]</scope>
    <source>
        <strain evidence="12 13">DSM 17896</strain>
    </source>
</reference>
<dbReference type="UniPathway" id="UPA00098">
    <property type="reaction ID" value="UER00361"/>
</dbReference>
<comment type="subcellular location">
    <subcellularLocation>
        <location evidence="6">Cytoplasm</location>
    </subcellularLocation>
</comment>
<dbReference type="SUPFAM" id="SSF48179">
    <property type="entry name" value="6-phosphogluconate dehydrogenase C-terminal domain-like"/>
    <property type="match status" value="1"/>
</dbReference>
<protein>
    <recommendedName>
        <fullName evidence="6 7">Pyrroline-5-carboxylate reductase</fullName>
        <shortName evidence="6">P5C reductase</shortName>
        <shortName evidence="6">P5CR</shortName>
        <ecNumber evidence="6 7">1.5.1.2</ecNumber>
    </recommendedName>
    <alternativeName>
        <fullName evidence="6">PCA reductase</fullName>
    </alternativeName>
</protein>
<evidence type="ECO:0000256" key="8">
    <source>
        <dbReference type="PIRSR" id="PIRSR000193-1"/>
    </source>
</evidence>
<dbReference type="PIRSF" id="PIRSF000193">
    <property type="entry name" value="Pyrrol-5-carb_rd"/>
    <property type="match status" value="1"/>
</dbReference>
<dbReference type="InterPro" id="IPR029036">
    <property type="entry name" value="P5CR_dimer"/>
</dbReference>
<dbReference type="Pfam" id="PF14748">
    <property type="entry name" value="P5CR_dimer"/>
    <property type="match status" value="1"/>
</dbReference>
<keyword evidence="4 6" id="KW-0560">Oxidoreductase</keyword>
<dbReference type="InterPro" id="IPR008927">
    <property type="entry name" value="6-PGluconate_DH-like_C_sf"/>
</dbReference>
<evidence type="ECO:0000256" key="2">
    <source>
        <dbReference type="ARBA" id="ARBA00022650"/>
    </source>
</evidence>
<dbReference type="GO" id="GO:0005737">
    <property type="term" value="C:cytoplasm"/>
    <property type="evidence" value="ECO:0007669"/>
    <property type="project" value="UniProtKB-SubCell"/>
</dbReference>
<comment type="caution">
    <text evidence="12">The sequence shown here is derived from an EMBL/GenBank/DDBJ whole genome shotgun (WGS) entry which is preliminary data.</text>
</comment>
<dbReference type="STRING" id="396268.IV45_GL000952"/>
<dbReference type="OrthoDB" id="9805754at2"/>
<dbReference type="RefSeq" id="WP_057741974.1">
    <property type="nucleotide sequence ID" value="NZ_JQBW01000010.1"/>
</dbReference>
<dbReference type="FunFam" id="1.10.3730.10:FF:000001">
    <property type="entry name" value="Pyrroline-5-carboxylate reductase"/>
    <property type="match status" value="1"/>
</dbReference>
<evidence type="ECO:0000313" key="13">
    <source>
        <dbReference type="Proteomes" id="UP000050934"/>
    </source>
</evidence>
<dbReference type="EC" id="1.5.1.2" evidence="6 7"/>
<dbReference type="SUPFAM" id="SSF51735">
    <property type="entry name" value="NAD(P)-binding Rossmann-fold domains"/>
    <property type="match status" value="1"/>
</dbReference>
<comment type="catalytic activity">
    <reaction evidence="6 9">
        <text>L-proline + NADP(+) = (S)-1-pyrroline-5-carboxylate + NADPH + 2 H(+)</text>
        <dbReference type="Rhea" id="RHEA:14109"/>
        <dbReference type="ChEBI" id="CHEBI:15378"/>
        <dbReference type="ChEBI" id="CHEBI:17388"/>
        <dbReference type="ChEBI" id="CHEBI:57783"/>
        <dbReference type="ChEBI" id="CHEBI:58349"/>
        <dbReference type="ChEBI" id="CHEBI:60039"/>
        <dbReference type="EC" id="1.5.1.2"/>
    </reaction>
</comment>
<dbReference type="AlphaFoldDB" id="A0A0R2I4J2"/>
<dbReference type="InterPro" id="IPR036291">
    <property type="entry name" value="NAD(P)-bd_dom_sf"/>
</dbReference>
<dbReference type="PROSITE" id="PS00521">
    <property type="entry name" value="P5CR"/>
    <property type="match status" value="1"/>
</dbReference>
<dbReference type="PANTHER" id="PTHR11645:SF0">
    <property type="entry name" value="PYRROLINE-5-CARBOXYLATE REDUCTASE 3"/>
    <property type="match status" value="1"/>
</dbReference>
<evidence type="ECO:0000256" key="7">
    <source>
        <dbReference type="NCBIfam" id="TIGR00112"/>
    </source>
</evidence>
<dbReference type="PATRIC" id="fig|396268.3.peg.964"/>
<sequence>MKIAVIGVGNMGGAIMKGLAHGKQDELIAFNPENPRVDKLAHELNAQRIVKADELLAAQPDLLIFTTPAPITTKVAAQFAQLQNALVLSAAAGVSIQELKAAMPTASVSRMIPNIPVAVNAGTIGLTMDPNLDEDRQKQLRDAIATLGDIIDVKEEQLDIVGTVGGCGPAFVDVMMDALSDGAVMEGLDRQTAYQIVASMVKGSGALAYATKEAPAILRDQVASPGGTTIRGIAALEKAGFRSALIEAIKASCGE</sequence>
<dbReference type="Gene3D" id="1.10.3730.10">
    <property type="entry name" value="ProC C-terminal domain-like"/>
    <property type="match status" value="1"/>
</dbReference>
<evidence type="ECO:0000256" key="9">
    <source>
        <dbReference type="RuleBase" id="RU003903"/>
    </source>
</evidence>
<feature type="domain" description="Pyrroline-5-carboxylate reductase dimerisation" evidence="11">
    <location>
        <begin position="155"/>
        <end position="253"/>
    </location>
</feature>
<dbReference type="PANTHER" id="PTHR11645">
    <property type="entry name" value="PYRROLINE-5-CARBOXYLATE REDUCTASE"/>
    <property type="match status" value="1"/>
</dbReference>
<dbReference type="GO" id="GO:0055129">
    <property type="term" value="P:L-proline biosynthetic process"/>
    <property type="evidence" value="ECO:0007669"/>
    <property type="project" value="UniProtKB-UniRule"/>
</dbReference>
<proteinExistence type="inferred from homology"/>
<dbReference type="HAMAP" id="MF_01925">
    <property type="entry name" value="P5C_reductase"/>
    <property type="match status" value="1"/>
</dbReference>
<dbReference type="EMBL" id="JQBW01000010">
    <property type="protein sequence ID" value="KRN58502.1"/>
    <property type="molecule type" value="Genomic_DNA"/>
</dbReference>
<evidence type="ECO:0000259" key="10">
    <source>
        <dbReference type="Pfam" id="PF03807"/>
    </source>
</evidence>
<organism evidence="12 13">
    <name type="scientific">Limosilactobacillus secaliphilus</name>
    <dbReference type="NCBI Taxonomy" id="396268"/>
    <lineage>
        <taxon>Bacteria</taxon>
        <taxon>Bacillati</taxon>
        <taxon>Bacillota</taxon>
        <taxon>Bacilli</taxon>
        <taxon>Lactobacillales</taxon>
        <taxon>Lactobacillaceae</taxon>
        <taxon>Limosilactobacillus</taxon>
    </lineage>
</organism>
<comment type="function">
    <text evidence="5 6">Catalyzes the reduction of 1-pyrroline-5-carboxylate (PCA) to L-proline.</text>
</comment>
<dbReference type="InterPro" id="IPR000304">
    <property type="entry name" value="Pyrroline-COOH_reductase"/>
</dbReference>
<comment type="similarity">
    <text evidence="1 6 9">Belongs to the pyrroline-5-carboxylate reductase family.</text>
</comment>
<comment type="catalytic activity">
    <reaction evidence="6">
        <text>L-proline + NAD(+) = (S)-1-pyrroline-5-carboxylate + NADH + 2 H(+)</text>
        <dbReference type="Rhea" id="RHEA:14105"/>
        <dbReference type="ChEBI" id="CHEBI:15378"/>
        <dbReference type="ChEBI" id="CHEBI:17388"/>
        <dbReference type="ChEBI" id="CHEBI:57540"/>
        <dbReference type="ChEBI" id="CHEBI:57945"/>
        <dbReference type="ChEBI" id="CHEBI:60039"/>
        <dbReference type="EC" id="1.5.1.2"/>
    </reaction>
</comment>
<name>A0A0R2I4J2_9LACO</name>
<feature type="domain" description="Pyrroline-5-carboxylate reductase catalytic N-terminal" evidence="10">
    <location>
        <begin position="2"/>
        <end position="93"/>
    </location>
</feature>
<dbReference type="GO" id="GO:0004735">
    <property type="term" value="F:pyrroline-5-carboxylate reductase activity"/>
    <property type="evidence" value="ECO:0007669"/>
    <property type="project" value="UniProtKB-UniRule"/>
</dbReference>
<dbReference type="Gene3D" id="3.40.50.720">
    <property type="entry name" value="NAD(P)-binding Rossmann-like Domain"/>
    <property type="match status" value="1"/>
</dbReference>
<keyword evidence="3 6" id="KW-0521">NADP</keyword>
<keyword evidence="6 9" id="KW-0028">Amino-acid biosynthesis</keyword>
<dbReference type="NCBIfam" id="TIGR00112">
    <property type="entry name" value="proC"/>
    <property type="match status" value="1"/>
</dbReference>
<feature type="binding site" evidence="8">
    <location>
        <begin position="6"/>
        <end position="11"/>
    </location>
    <ligand>
        <name>NADP(+)</name>
        <dbReference type="ChEBI" id="CHEBI:58349"/>
    </ligand>
</feature>
<evidence type="ECO:0000256" key="4">
    <source>
        <dbReference type="ARBA" id="ARBA00023002"/>
    </source>
</evidence>
<accession>A0A0R2I4J2</accession>
<keyword evidence="13" id="KW-1185">Reference proteome</keyword>
<dbReference type="Proteomes" id="UP000050934">
    <property type="component" value="Unassembled WGS sequence"/>
</dbReference>
<evidence type="ECO:0000256" key="6">
    <source>
        <dbReference type="HAMAP-Rule" id="MF_01925"/>
    </source>
</evidence>
<dbReference type="InterPro" id="IPR028939">
    <property type="entry name" value="P5C_Rdtase_cat_N"/>
</dbReference>
<evidence type="ECO:0000256" key="1">
    <source>
        <dbReference type="ARBA" id="ARBA00005525"/>
    </source>
</evidence>
<evidence type="ECO:0000259" key="11">
    <source>
        <dbReference type="Pfam" id="PF14748"/>
    </source>
</evidence>
<dbReference type="InterPro" id="IPR053790">
    <property type="entry name" value="P5CR-like_CS"/>
</dbReference>
<keyword evidence="2 6" id="KW-0641">Proline biosynthesis</keyword>
<gene>
    <name evidence="6" type="primary">proC</name>
    <name evidence="12" type="ORF">IV45_GL000952</name>
</gene>